<dbReference type="Gene3D" id="1.25.10.10">
    <property type="entry name" value="Leucine-rich Repeat Variant"/>
    <property type="match status" value="2"/>
</dbReference>
<reference evidence="8 9" key="1">
    <citation type="submission" date="2019-03" db="EMBL/GenBank/DDBJ databases">
        <title>Sequencing 23 genomes of Wallemia ichthyophaga.</title>
        <authorList>
            <person name="Gostincar C."/>
        </authorList>
    </citation>
    <scope>NUCLEOTIDE SEQUENCE [LARGE SCALE GENOMIC DNA]</scope>
    <source>
        <strain evidence="8 9">EXF-5753</strain>
    </source>
</reference>
<gene>
    <name evidence="8" type="ORF">E3P99_00068</name>
</gene>
<dbReference type="InterPro" id="IPR029240">
    <property type="entry name" value="MMS19_N"/>
</dbReference>
<keyword evidence="4 5" id="KW-0539">Nucleus</keyword>
<evidence type="ECO:0000256" key="1">
    <source>
        <dbReference type="ARBA" id="ARBA00004123"/>
    </source>
</evidence>
<dbReference type="GO" id="GO:0097361">
    <property type="term" value="C:cytosolic [4Fe-4S] assembly targeting complex"/>
    <property type="evidence" value="ECO:0007669"/>
    <property type="project" value="UniProtKB-UniRule"/>
</dbReference>
<dbReference type="EMBL" id="SPNW01000001">
    <property type="protein sequence ID" value="TIA93584.1"/>
    <property type="molecule type" value="Genomic_DNA"/>
</dbReference>
<dbReference type="GO" id="GO:0005634">
    <property type="term" value="C:nucleus"/>
    <property type="evidence" value="ECO:0007669"/>
    <property type="project" value="UniProtKB-SubCell"/>
</dbReference>
<comment type="caution">
    <text evidence="8">The sequence shown here is derived from an EMBL/GenBank/DDBJ whole genome shotgun (WGS) entry which is preliminary data.</text>
</comment>
<evidence type="ECO:0000256" key="2">
    <source>
        <dbReference type="ARBA" id="ARBA00009340"/>
    </source>
</evidence>
<sequence length="1034" mass="114507">MTIDLRRSVRTYVTLGDETSLNEIVDSLKVGECTLTQLIKDLGEYLLHEDDQVRFKGASVLSHAIRNIPAEQINRQATQTLTSFFLSKLSDHTLIAPTLEALTTLAQLQTFGSLEAKNVCTALFDCLKPPKPQFIQAVRYLYYQLLDTLLHRHRGALKSLGGEFVSGYIHTIQGEKDPRNLMLVFGMNRVVLIEFDTQSHTEAFFDVVFCYFPITFKPPPDDPYGISTDDLRLALRSDISASPFFAEQGIPLLIEKLTASSGAVKRDALLSIADALPVYGPGQVSLKSRKLWDAISIEILYSTDLETENVALNSLESLIRTLYQESEPTDLLDARELPGIANVIFDVCYDALKEPEKSKASPAVKIVAALIEACPSALGRPFTHSTLIPLLELFAVPAEPSQPGPILNHIHAVLVSLSKVYSDKGRSYAIDKPINESLREQLNSTLTSSMNTKSLRGPALAAFTQTLHINGYWDVSKDGVGIANTLIDFIKDPNEDSHIRLVAIEGLKCLGADILQTTVLPSLVSALPASVDVTTDWKPIRATLASITSLAVDENLFSIYVDGVKKTLEVIQDDNYSLAYVNILLTTLLVIIQEKSSKKHSDIAQHSQTFLPKLYAFFVVAHPGAVRESRLVDTAGKVIHAIVRSLDAAQQESYVKQIFNALVHGYWQDLLVSKDDIVHQAPLAQESSQRSYLPLLASALIAVRREVALPLDSLSDFATKLTQWTTQPESTIPEQVASQHLLANLVNKRIEKMPEYTTYLLAEWNQRTSEDSQANTAFIHIVQWIAKGLICRNDKLGVELVMKFLDLIASNSVYADRVAGVIGGIANDNNDGILDKKHSHAVSRILYKQKFFDVIFPEVVARYESASTSNGELVAPLASSLTHLPDDTSGRRYLATLAHLIQHMPKSLALAKLPQIFPILLIALSLDDTALRSSVIETITVLTLTEESIAQTVQQHMSSLISTLLAFATDATKTSPRLRVSALKLLSIFPTVIRKDILEQYKMQTVRQLIVALDDPVKMVRKEAVDAREYWWQV</sequence>
<dbReference type="Pfam" id="PF12460">
    <property type="entry name" value="MMS19_C"/>
    <property type="match status" value="1"/>
</dbReference>
<feature type="domain" description="MMS19 N-terminal" evidence="7">
    <location>
        <begin position="39"/>
        <end position="300"/>
    </location>
</feature>
<keyword evidence="5" id="KW-0234">DNA repair</keyword>
<evidence type="ECO:0000259" key="7">
    <source>
        <dbReference type="Pfam" id="PF14500"/>
    </source>
</evidence>
<keyword evidence="3" id="KW-0677">Repeat</keyword>
<comment type="subcellular location">
    <subcellularLocation>
        <location evidence="1 5">Nucleus</location>
    </subcellularLocation>
</comment>
<name>A0A4T0G0D1_9BASI</name>
<dbReference type="GO" id="GO:0006281">
    <property type="term" value="P:DNA repair"/>
    <property type="evidence" value="ECO:0007669"/>
    <property type="project" value="UniProtKB-UniRule"/>
</dbReference>
<dbReference type="Pfam" id="PF14500">
    <property type="entry name" value="MMS19_N"/>
    <property type="match status" value="1"/>
</dbReference>
<dbReference type="AlphaFoldDB" id="A0A4T0G0D1"/>
<accession>A0A4T0G0D1</accession>
<evidence type="ECO:0000256" key="3">
    <source>
        <dbReference type="ARBA" id="ARBA00022737"/>
    </source>
</evidence>
<comment type="similarity">
    <text evidence="2 5">Belongs to the MET18/MMS19 family.</text>
</comment>
<dbReference type="GO" id="GO:0051604">
    <property type="term" value="P:protein maturation"/>
    <property type="evidence" value="ECO:0007669"/>
    <property type="project" value="UniProtKB-UniRule"/>
</dbReference>
<dbReference type="InterPro" id="IPR039920">
    <property type="entry name" value="MMS19"/>
</dbReference>
<evidence type="ECO:0000256" key="5">
    <source>
        <dbReference type="RuleBase" id="RU367072"/>
    </source>
</evidence>
<dbReference type="GO" id="GO:0016226">
    <property type="term" value="P:iron-sulfur cluster assembly"/>
    <property type="evidence" value="ECO:0007669"/>
    <property type="project" value="UniProtKB-UniRule"/>
</dbReference>
<organism evidence="8 9">
    <name type="scientific">Wallemia hederae</name>
    <dbReference type="NCBI Taxonomy" id="1540922"/>
    <lineage>
        <taxon>Eukaryota</taxon>
        <taxon>Fungi</taxon>
        <taxon>Dikarya</taxon>
        <taxon>Basidiomycota</taxon>
        <taxon>Wallemiomycotina</taxon>
        <taxon>Wallemiomycetes</taxon>
        <taxon>Wallemiales</taxon>
        <taxon>Wallemiaceae</taxon>
        <taxon>Wallemia</taxon>
    </lineage>
</organism>
<dbReference type="Proteomes" id="UP000310189">
    <property type="component" value="Unassembled WGS sequence"/>
</dbReference>
<evidence type="ECO:0000313" key="8">
    <source>
        <dbReference type="EMBL" id="TIA93584.1"/>
    </source>
</evidence>
<keyword evidence="5" id="KW-0227">DNA damage</keyword>
<dbReference type="InterPro" id="IPR011989">
    <property type="entry name" value="ARM-like"/>
</dbReference>
<feature type="domain" description="MMS19 C-terminal" evidence="6">
    <location>
        <begin position="543"/>
        <end position="990"/>
    </location>
</feature>
<dbReference type="PANTHER" id="PTHR12891:SF0">
    <property type="entry name" value="MMS19 NUCLEOTIDE EXCISION REPAIR PROTEIN HOMOLOG"/>
    <property type="match status" value="1"/>
</dbReference>
<dbReference type="SUPFAM" id="SSF48371">
    <property type="entry name" value="ARM repeat"/>
    <property type="match status" value="2"/>
</dbReference>
<dbReference type="PANTHER" id="PTHR12891">
    <property type="entry name" value="DNA REPAIR/TRANSCRIPTION PROTEIN MET18/MMS19"/>
    <property type="match status" value="1"/>
</dbReference>
<evidence type="ECO:0000313" key="9">
    <source>
        <dbReference type="Proteomes" id="UP000310189"/>
    </source>
</evidence>
<protein>
    <recommendedName>
        <fullName evidence="5">MMS19 nucleotide excision repair protein</fullName>
    </recommendedName>
</protein>
<evidence type="ECO:0000256" key="4">
    <source>
        <dbReference type="ARBA" id="ARBA00023242"/>
    </source>
</evidence>
<dbReference type="InterPro" id="IPR016024">
    <property type="entry name" value="ARM-type_fold"/>
</dbReference>
<dbReference type="OrthoDB" id="342900at2759"/>
<dbReference type="InterPro" id="IPR024687">
    <property type="entry name" value="MMS19_C"/>
</dbReference>
<comment type="function">
    <text evidence="5">Key component of the cytosolic iron-sulfur protein assembly (CIA) complex, a multiprotein complex that mediates the incorporation of iron-sulfur cluster into apoproteins specifically involved in DNA metabolism and genomic integrity. In the CIA complex, MMS19 acts as an adapter between early-acting CIA components and a subset of cellular target iron-sulfur proteins.</text>
</comment>
<evidence type="ECO:0000259" key="6">
    <source>
        <dbReference type="Pfam" id="PF12460"/>
    </source>
</evidence>
<proteinExistence type="inferred from homology"/>
<keyword evidence="9" id="KW-1185">Reference proteome</keyword>